<evidence type="ECO:0000256" key="6">
    <source>
        <dbReference type="SAM" id="Phobius"/>
    </source>
</evidence>
<comment type="subcellular location">
    <subcellularLocation>
        <location evidence="1">Cell membrane</location>
        <topology evidence="1">Multi-pass membrane protein</topology>
    </subcellularLocation>
</comment>
<dbReference type="PATRIC" id="fig|1365250.3.peg.2973"/>
<evidence type="ECO:0000256" key="2">
    <source>
        <dbReference type="ARBA" id="ARBA00022475"/>
    </source>
</evidence>
<dbReference type="Proteomes" id="UP000076643">
    <property type="component" value="Unassembled WGS sequence"/>
</dbReference>
<keyword evidence="2" id="KW-1003">Cell membrane</keyword>
<keyword evidence="5 6" id="KW-0472">Membrane</keyword>
<keyword evidence="9" id="KW-1185">Reference proteome</keyword>
<keyword evidence="3 6" id="KW-0812">Transmembrane</keyword>
<evidence type="ECO:0000313" key="9">
    <source>
        <dbReference type="Proteomes" id="UP000076643"/>
    </source>
</evidence>
<feature type="transmembrane region" description="Helical" evidence="6">
    <location>
        <begin position="32"/>
        <end position="52"/>
    </location>
</feature>
<keyword evidence="4 6" id="KW-1133">Transmembrane helix</keyword>
<proteinExistence type="predicted"/>
<dbReference type="PANTHER" id="PTHR32309">
    <property type="entry name" value="TYROSINE-PROTEIN KINASE"/>
    <property type="match status" value="1"/>
</dbReference>
<dbReference type="GO" id="GO:0004713">
    <property type="term" value="F:protein tyrosine kinase activity"/>
    <property type="evidence" value="ECO:0007669"/>
    <property type="project" value="TreeGrafter"/>
</dbReference>
<dbReference type="EMBL" id="AUYB01000104">
    <property type="protein sequence ID" value="KZN37371.1"/>
    <property type="molecule type" value="Genomic_DNA"/>
</dbReference>
<dbReference type="RefSeq" id="WP_081215820.1">
    <property type="nucleotide sequence ID" value="NZ_AQHB01000030.1"/>
</dbReference>
<dbReference type="InterPro" id="IPR003856">
    <property type="entry name" value="LPS_length_determ_N"/>
</dbReference>
<name>A0A166WGN5_9GAMM</name>
<protein>
    <recommendedName>
        <fullName evidence="7">Polysaccharide chain length determinant N-terminal domain-containing protein</fullName>
    </recommendedName>
</protein>
<feature type="domain" description="Polysaccharide chain length determinant N-terminal" evidence="7">
    <location>
        <begin position="19"/>
        <end position="119"/>
    </location>
</feature>
<dbReference type="PANTHER" id="PTHR32309:SF13">
    <property type="entry name" value="FERRIC ENTEROBACTIN TRANSPORT PROTEIN FEPE"/>
    <property type="match status" value="1"/>
</dbReference>
<dbReference type="InterPro" id="IPR050445">
    <property type="entry name" value="Bact_polysacc_biosynth/exp"/>
</dbReference>
<gene>
    <name evidence="8" type="ORF">N475_16905</name>
</gene>
<sequence length="318" mass="35371">MRVDSENRNMNNDQNADLGLVDLFAIIWKRKLIVLAGTVLFAIASVLIALSLPNIYRSETLISPAATKGADGIGALAGQLGGLASLAGISMPNNDAADKVSMAIDVMKSRTFLKEFIDKYEILPDLIAAKSWNPSDNTINYDPELFDSENNQWVREAKFPYGPKPSLNEAHKEFLKIFDVARQKDSSLIKVSVKHPSPLIAQKWADAIVHEINAIMKHRDLQEAEVSISYLMAQLEETEVSDMRVILHSLVQEHTKTKMFANVRKEYIFKVVDPAYLPEEKAEPSRALIVILGTFFGFIVSSLGALLFAATRRNKKIA</sequence>
<dbReference type="GO" id="GO:0005886">
    <property type="term" value="C:plasma membrane"/>
    <property type="evidence" value="ECO:0007669"/>
    <property type="project" value="UniProtKB-SubCell"/>
</dbReference>
<evidence type="ECO:0000313" key="8">
    <source>
        <dbReference type="EMBL" id="KZN37371.1"/>
    </source>
</evidence>
<feature type="transmembrane region" description="Helical" evidence="6">
    <location>
        <begin position="287"/>
        <end position="310"/>
    </location>
</feature>
<reference evidence="8 9" key="1">
    <citation type="submission" date="2013-07" db="EMBL/GenBank/DDBJ databases">
        <title>Comparative Genomic and Metabolomic Analysis of Twelve Strains of Pseudoalteromonas luteoviolacea.</title>
        <authorList>
            <person name="Vynne N.G."/>
            <person name="Mansson M."/>
            <person name="Gram L."/>
        </authorList>
    </citation>
    <scope>NUCLEOTIDE SEQUENCE [LARGE SCALE GENOMIC DNA]</scope>
    <source>
        <strain evidence="8 9">DSM 6061</strain>
    </source>
</reference>
<organism evidence="8 9">
    <name type="scientific">Pseudoalteromonas luteoviolacea DSM 6061</name>
    <dbReference type="NCBI Taxonomy" id="1365250"/>
    <lineage>
        <taxon>Bacteria</taxon>
        <taxon>Pseudomonadati</taxon>
        <taxon>Pseudomonadota</taxon>
        <taxon>Gammaproteobacteria</taxon>
        <taxon>Alteromonadales</taxon>
        <taxon>Pseudoalteromonadaceae</taxon>
        <taxon>Pseudoalteromonas</taxon>
    </lineage>
</organism>
<accession>A0A166WGN5</accession>
<evidence type="ECO:0000256" key="4">
    <source>
        <dbReference type="ARBA" id="ARBA00022989"/>
    </source>
</evidence>
<dbReference type="Pfam" id="PF02706">
    <property type="entry name" value="Wzz"/>
    <property type="match status" value="1"/>
</dbReference>
<dbReference type="AlphaFoldDB" id="A0A166WGN5"/>
<evidence type="ECO:0000256" key="5">
    <source>
        <dbReference type="ARBA" id="ARBA00023136"/>
    </source>
</evidence>
<evidence type="ECO:0000256" key="3">
    <source>
        <dbReference type="ARBA" id="ARBA00022692"/>
    </source>
</evidence>
<comment type="caution">
    <text evidence="8">The sequence shown here is derived from an EMBL/GenBank/DDBJ whole genome shotgun (WGS) entry which is preliminary data.</text>
</comment>
<evidence type="ECO:0000259" key="7">
    <source>
        <dbReference type="Pfam" id="PF02706"/>
    </source>
</evidence>
<evidence type="ECO:0000256" key="1">
    <source>
        <dbReference type="ARBA" id="ARBA00004651"/>
    </source>
</evidence>